<gene>
    <name evidence="2" type="ORF">ETU09_06615</name>
</gene>
<evidence type="ECO:0000313" key="2">
    <source>
        <dbReference type="EMBL" id="TWP27763.1"/>
    </source>
</evidence>
<dbReference type="RefSeq" id="WP_146292716.1">
    <property type="nucleotide sequence ID" value="NZ_SELH01000021.1"/>
</dbReference>
<protein>
    <submittedName>
        <fullName evidence="2">G-D-S-L family lipolytic protein</fullName>
    </submittedName>
</protein>
<dbReference type="Pfam" id="PF00657">
    <property type="entry name" value="Lipase_GDSL"/>
    <property type="match status" value="1"/>
</dbReference>
<proteinExistence type="predicted"/>
<dbReference type="AlphaFoldDB" id="A0A563DCU8"/>
<dbReference type="InterPro" id="IPR051532">
    <property type="entry name" value="Ester_Hydrolysis_Enzymes"/>
</dbReference>
<name>A0A563DCU8_9FLAO</name>
<keyword evidence="3" id="KW-1185">Reference proteome</keyword>
<feature type="chain" id="PRO_5021999690" evidence="1">
    <location>
        <begin position="21"/>
        <end position="503"/>
    </location>
</feature>
<dbReference type="EMBL" id="SELH01000021">
    <property type="protein sequence ID" value="TWP27763.1"/>
    <property type="molecule type" value="Genomic_DNA"/>
</dbReference>
<dbReference type="Proteomes" id="UP000319499">
    <property type="component" value="Unassembled WGS sequence"/>
</dbReference>
<accession>A0A563DCU8</accession>
<dbReference type="SUPFAM" id="SSF52266">
    <property type="entry name" value="SGNH hydrolase"/>
    <property type="match status" value="2"/>
</dbReference>
<keyword evidence="1" id="KW-0732">Signal</keyword>
<dbReference type="GO" id="GO:0004622">
    <property type="term" value="F:phosphatidylcholine lysophospholipase activity"/>
    <property type="evidence" value="ECO:0007669"/>
    <property type="project" value="TreeGrafter"/>
</dbReference>
<dbReference type="InterPro" id="IPR001087">
    <property type="entry name" value="GDSL"/>
</dbReference>
<sequence length="503" mass="54752">MKKKYLYLFLLPILALTVHSCKNSFDEDVSDVAIQKGQADFSRYVALGNSLTSGYRDNALYISGQKESYPVMLATQMKYAGGGDFKVPYMNDELGGIPMVKVENKKILAVVNGSLSPVTALGNASTTLNNLYSEGPFQNMGVPGAKSFHLIVPGYGNPNKLQSQEANPYFVRFASSPESSVLSDAMLQNPTFFSLWIGNNDVLGYATSGGDGTNPITDISTFDSAYKTLVQTLTSGGAKGVVANIPDVTSIPFFTTVPYNPLSPQALTASDPKQIDKINTSYSQLNQIFEALGYPERKIVYSSTQSNPVLIKDKSIKDLSQQLSNVLISKGIPSQQANFLGKLYGQSRPANSKDYLLLTASSILGKPNQEAIKNGVPAEQSINGVTYPLEDQWVLTEVEVNQIKQATIAFNNIIKNYAEQYNLAFVDVNKLMNDLSKKSGITYDGVNYTSKFVTGGAFSLDGVHPSGRGYAFIANEFIESINKKYLSNLPKVNPNNYKGVDFP</sequence>
<reference evidence="2 3" key="1">
    <citation type="submission" date="2019-02" db="EMBL/GenBank/DDBJ databases">
        <title>Apibacter muscae sp. nov.: a novel member of the house fly microbiota.</title>
        <authorList>
            <person name="Park R."/>
        </authorList>
    </citation>
    <scope>NUCLEOTIDE SEQUENCE [LARGE SCALE GENOMIC DNA]</scope>
    <source>
        <strain evidence="2 3">AL1</strain>
    </source>
</reference>
<organism evidence="2 3">
    <name type="scientific">Apibacter muscae</name>
    <dbReference type="NCBI Taxonomy" id="2509004"/>
    <lineage>
        <taxon>Bacteria</taxon>
        <taxon>Pseudomonadati</taxon>
        <taxon>Bacteroidota</taxon>
        <taxon>Flavobacteriia</taxon>
        <taxon>Flavobacteriales</taxon>
        <taxon>Weeksellaceae</taxon>
        <taxon>Apibacter</taxon>
    </lineage>
</organism>
<dbReference type="PANTHER" id="PTHR30383">
    <property type="entry name" value="THIOESTERASE 1/PROTEASE 1/LYSOPHOSPHOLIPASE L1"/>
    <property type="match status" value="1"/>
</dbReference>
<evidence type="ECO:0000313" key="3">
    <source>
        <dbReference type="Proteomes" id="UP000319499"/>
    </source>
</evidence>
<comment type="caution">
    <text evidence="2">The sequence shown here is derived from an EMBL/GenBank/DDBJ whole genome shotgun (WGS) entry which is preliminary data.</text>
</comment>
<dbReference type="InterPro" id="IPR036514">
    <property type="entry name" value="SGNH_hydro_sf"/>
</dbReference>
<feature type="signal peptide" evidence="1">
    <location>
        <begin position="1"/>
        <end position="20"/>
    </location>
</feature>
<dbReference type="OrthoDB" id="9764164at2"/>
<dbReference type="Gene3D" id="3.40.50.1110">
    <property type="entry name" value="SGNH hydrolase"/>
    <property type="match status" value="2"/>
</dbReference>
<evidence type="ECO:0000256" key="1">
    <source>
        <dbReference type="SAM" id="SignalP"/>
    </source>
</evidence>
<dbReference type="PANTHER" id="PTHR30383:SF5">
    <property type="entry name" value="SGNH HYDROLASE-TYPE ESTERASE DOMAIN-CONTAINING PROTEIN"/>
    <property type="match status" value="1"/>
</dbReference>